<dbReference type="AlphaFoldDB" id="A0AAV4CRN8"/>
<dbReference type="PANTHER" id="PTHR31340">
    <property type="entry name" value="MITOCHONDRIAL GENOME MAINTENANCE EXONUCLEASE 1"/>
    <property type="match status" value="1"/>
</dbReference>
<reference evidence="3 4" key="1">
    <citation type="journal article" date="2021" name="Elife">
        <title>Chloroplast acquisition without the gene transfer in kleptoplastic sea slugs, Plakobranchus ocellatus.</title>
        <authorList>
            <person name="Maeda T."/>
            <person name="Takahashi S."/>
            <person name="Yoshida T."/>
            <person name="Shimamura S."/>
            <person name="Takaki Y."/>
            <person name="Nagai Y."/>
            <person name="Toyoda A."/>
            <person name="Suzuki Y."/>
            <person name="Arimoto A."/>
            <person name="Ishii H."/>
            <person name="Satoh N."/>
            <person name="Nishiyama T."/>
            <person name="Hasebe M."/>
            <person name="Maruyama T."/>
            <person name="Minagawa J."/>
            <person name="Obokata J."/>
            <person name="Shigenobu S."/>
        </authorList>
    </citation>
    <scope>NUCLEOTIDE SEQUENCE [LARGE SCALE GENOMIC DNA]</scope>
</reference>
<organism evidence="3 4">
    <name type="scientific">Plakobranchus ocellatus</name>
    <dbReference type="NCBI Taxonomy" id="259542"/>
    <lineage>
        <taxon>Eukaryota</taxon>
        <taxon>Metazoa</taxon>
        <taxon>Spiralia</taxon>
        <taxon>Lophotrochozoa</taxon>
        <taxon>Mollusca</taxon>
        <taxon>Gastropoda</taxon>
        <taxon>Heterobranchia</taxon>
        <taxon>Euthyneura</taxon>
        <taxon>Panpulmonata</taxon>
        <taxon>Sacoglossa</taxon>
        <taxon>Placobranchoidea</taxon>
        <taxon>Plakobranchidae</taxon>
        <taxon>Plakobranchus</taxon>
    </lineage>
</organism>
<name>A0AAV4CRN8_9GAST</name>
<dbReference type="Proteomes" id="UP000735302">
    <property type="component" value="Unassembled WGS sequence"/>
</dbReference>
<keyword evidence="4" id="KW-1185">Reference proteome</keyword>
<keyword evidence="1" id="KW-0496">Mitochondrion</keyword>
<feature type="active site" evidence="1">
    <location>
        <position position="404"/>
    </location>
</feature>
<dbReference type="GO" id="GO:0006264">
    <property type="term" value="P:mitochondrial DNA replication"/>
    <property type="evidence" value="ECO:0007669"/>
    <property type="project" value="TreeGrafter"/>
</dbReference>
<protein>
    <recommendedName>
        <fullName evidence="1">Mitochondrial genome maintenance exonuclease 1</fullName>
        <ecNumber evidence="1">3.1.-.-</ecNumber>
    </recommendedName>
</protein>
<feature type="region of interest" description="Disordered" evidence="2">
    <location>
        <begin position="140"/>
        <end position="187"/>
    </location>
</feature>
<proteinExistence type="inferred from homology"/>
<sequence length="518" mass="59369">MTTVRLCRHVIFLQHLETRTFHLNCKLGKKQYEYDLDNLVKWKQETKLLFGPHRKPTKTGKLKKRIKELDKKLQENVEMLSCLSSSNNAYLSDEDQVHSYSKSKSTSLDAALHSKDVTRPKSSDEVHFYEEKIFWEEESTRQVSQGNGIDDRCNKNNRRKLSSAEKAKKKLSGSLASDQKLDISSPSNANAIERSGALHNNKDKFKSCQEFSADGGEHEEIDIPKLEPLPQKEDLSSTKKVLLPSMADPPIDVPSSFNIVFSFPLAPQGCKTWPDEGGANYLSSFKVDIEQMALRMLPSVKTVLNKTMSDLNRFFLNRWRENMINELGEEGFQKYKNDTLRQGINLHANIMEHLRGKKRSDLQIMPENEGHWSSLHTALQSVSDIRALEMDVFHPALLYRGVFDCMARYKDLLCIIDWKVSKKPRPLLKNTYDDPLQVAAYVGALNATEDNVKQYGEINHGLIVVAYPDGSPAHMHMLNRSQIEQYWQEWTTRLHSFYTLLYTEKLAAKQQAKVGTKT</sequence>
<comment type="caution">
    <text evidence="3">The sequence shown here is derived from an EMBL/GenBank/DDBJ whole genome shotgun (WGS) entry which is preliminary data.</text>
</comment>
<dbReference type="PANTHER" id="PTHR31340:SF3">
    <property type="entry name" value="MITOCHONDRIAL GENOME MAINTENANCE EXONUCLEASE 1"/>
    <property type="match status" value="1"/>
</dbReference>
<dbReference type="HAMAP" id="MF_03030">
    <property type="entry name" value="MGME1"/>
    <property type="match status" value="1"/>
</dbReference>
<comment type="similarity">
    <text evidence="1">Belongs to the MGME1 family.</text>
</comment>
<evidence type="ECO:0000313" key="4">
    <source>
        <dbReference type="Proteomes" id="UP000735302"/>
    </source>
</evidence>
<gene>
    <name evidence="3" type="ORF">PoB_006105200</name>
</gene>
<dbReference type="GO" id="GO:0008297">
    <property type="term" value="F:single-stranded DNA exodeoxyribonuclease activity"/>
    <property type="evidence" value="ECO:0007669"/>
    <property type="project" value="UniProtKB-UniRule"/>
</dbReference>
<feature type="active site" evidence="1">
    <location>
        <position position="419"/>
    </location>
</feature>
<accession>A0AAV4CRN8</accession>
<dbReference type="EC" id="3.1.-.-" evidence="1"/>
<feature type="compositionally biased region" description="Basic residues" evidence="2">
    <location>
        <begin position="155"/>
        <end position="171"/>
    </location>
</feature>
<dbReference type="GO" id="GO:0005739">
    <property type="term" value="C:mitochondrion"/>
    <property type="evidence" value="ECO:0007669"/>
    <property type="project" value="UniProtKB-SubCell"/>
</dbReference>
<feature type="active site" evidence="1">
    <location>
        <position position="417"/>
    </location>
</feature>
<comment type="function">
    <text evidence="1">Metal-dependent single-stranded DNA (ssDNA) exonuclease involved in mitochondrial genome maintenance.</text>
</comment>
<evidence type="ECO:0000313" key="3">
    <source>
        <dbReference type="EMBL" id="GFO34547.1"/>
    </source>
</evidence>
<evidence type="ECO:0000256" key="1">
    <source>
        <dbReference type="HAMAP-Rule" id="MF_03030"/>
    </source>
</evidence>
<evidence type="ECO:0000256" key="2">
    <source>
        <dbReference type="SAM" id="MobiDB-lite"/>
    </source>
</evidence>
<comment type="subcellular location">
    <subcellularLocation>
        <location evidence="1">Mitochondrion</location>
    </subcellularLocation>
</comment>
<dbReference type="EMBL" id="BLXT01006926">
    <property type="protein sequence ID" value="GFO34547.1"/>
    <property type="molecule type" value="Genomic_DNA"/>
</dbReference>
<keyword evidence="1" id="KW-0540">Nuclease</keyword>
<keyword evidence="1" id="KW-0378">Hydrolase</keyword>
<keyword evidence="1 3" id="KW-0269">Exonuclease</keyword>
<dbReference type="GO" id="GO:0043504">
    <property type="term" value="P:mitochondrial DNA repair"/>
    <property type="evidence" value="ECO:0007669"/>
    <property type="project" value="UniProtKB-UniRule"/>
</dbReference>